<keyword evidence="4" id="KW-1185">Reference proteome</keyword>
<sequence>MKTLCKSQELFYSDRLRADIEKWCRKCHACEARKGTETRTKGPLQRYNMGAPFERMTLDILGSFPVTTKCNRERMKTRYESGATDHHFKDGVKGWMYNPKRRMVLSPKPQQNWEGPYTIVKKLNDVIYRVQRSPNAKPKVIHIN</sequence>
<name>A0A4Y2H5K3_ARAVE</name>
<evidence type="ECO:0000259" key="1">
    <source>
        <dbReference type="Pfam" id="PF17921"/>
    </source>
</evidence>
<dbReference type="AlphaFoldDB" id="A0A4Y2H5K3"/>
<dbReference type="InterPro" id="IPR054465">
    <property type="entry name" value="Integrase_p58-like_C"/>
</dbReference>
<protein>
    <recommendedName>
        <fullName evidence="5">Integrase zinc-binding domain-containing protein</fullName>
    </recommendedName>
</protein>
<feature type="domain" description="Integrase p58-like C-terminal" evidence="2">
    <location>
        <begin position="115"/>
        <end position="144"/>
    </location>
</feature>
<evidence type="ECO:0000313" key="3">
    <source>
        <dbReference type="EMBL" id="GBM60216.1"/>
    </source>
</evidence>
<organism evidence="3 4">
    <name type="scientific">Araneus ventricosus</name>
    <name type="common">Orbweaver spider</name>
    <name type="synonym">Epeira ventricosa</name>
    <dbReference type="NCBI Taxonomy" id="182803"/>
    <lineage>
        <taxon>Eukaryota</taxon>
        <taxon>Metazoa</taxon>
        <taxon>Ecdysozoa</taxon>
        <taxon>Arthropoda</taxon>
        <taxon>Chelicerata</taxon>
        <taxon>Arachnida</taxon>
        <taxon>Araneae</taxon>
        <taxon>Araneomorphae</taxon>
        <taxon>Entelegynae</taxon>
        <taxon>Araneoidea</taxon>
        <taxon>Araneidae</taxon>
        <taxon>Araneus</taxon>
    </lineage>
</organism>
<dbReference type="InterPro" id="IPR041588">
    <property type="entry name" value="Integrase_H2C2"/>
</dbReference>
<proteinExistence type="predicted"/>
<dbReference type="Proteomes" id="UP000499080">
    <property type="component" value="Unassembled WGS sequence"/>
</dbReference>
<evidence type="ECO:0008006" key="5">
    <source>
        <dbReference type="Google" id="ProtNLM"/>
    </source>
</evidence>
<evidence type="ECO:0000313" key="4">
    <source>
        <dbReference type="Proteomes" id="UP000499080"/>
    </source>
</evidence>
<evidence type="ECO:0000259" key="2">
    <source>
        <dbReference type="Pfam" id="PF22938"/>
    </source>
</evidence>
<dbReference type="Pfam" id="PF17921">
    <property type="entry name" value="Integrase_H2C2"/>
    <property type="match status" value="1"/>
</dbReference>
<reference evidence="3 4" key="1">
    <citation type="journal article" date="2019" name="Sci. Rep.">
        <title>Orb-weaving spider Araneus ventricosus genome elucidates the spidroin gene catalogue.</title>
        <authorList>
            <person name="Kono N."/>
            <person name="Nakamura H."/>
            <person name="Ohtoshi R."/>
            <person name="Moran D.A.P."/>
            <person name="Shinohara A."/>
            <person name="Yoshida Y."/>
            <person name="Fujiwara M."/>
            <person name="Mori M."/>
            <person name="Tomita M."/>
            <person name="Arakawa K."/>
        </authorList>
    </citation>
    <scope>NUCLEOTIDE SEQUENCE [LARGE SCALE GENOMIC DNA]</scope>
</reference>
<comment type="caution">
    <text evidence="3">The sequence shown here is derived from an EMBL/GenBank/DDBJ whole genome shotgun (WGS) entry which is preliminary data.</text>
</comment>
<feature type="domain" description="Integrase zinc-binding" evidence="1">
    <location>
        <begin position="2"/>
        <end position="34"/>
    </location>
</feature>
<gene>
    <name evidence="3" type="ORF">AVEN_273525_1</name>
</gene>
<dbReference type="EMBL" id="BGPR01001716">
    <property type="protein sequence ID" value="GBM60216.1"/>
    <property type="molecule type" value="Genomic_DNA"/>
</dbReference>
<accession>A0A4Y2H5K3</accession>
<dbReference type="Pfam" id="PF22938">
    <property type="entry name" value="Integrase_p58_C"/>
    <property type="match status" value="1"/>
</dbReference>
<dbReference type="OrthoDB" id="6766746at2759"/>